<keyword evidence="8" id="KW-1185">Reference proteome</keyword>
<dbReference type="SUPFAM" id="SSF53041">
    <property type="entry name" value="Resolvase-like"/>
    <property type="match status" value="1"/>
</dbReference>
<dbReference type="Gene3D" id="3.90.1750.20">
    <property type="entry name" value="Putative Large Serine Recombinase, Chain B, Domain 2"/>
    <property type="match status" value="1"/>
</dbReference>
<gene>
    <name evidence="7" type="ORF">GCM10022231_27570</name>
</gene>
<dbReference type="InterPro" id="IPR038109">
    <property type="entry name" value="DNA_bind_recomb_sf"/>
</dbReference>
<evidence type="ECO:0000256" key="2">
    <source>
        <dbReference type="ARBA" id="ARBA00023125"/>
    </source>
</evidence>
<name>A0ABP7PGT7_9ACTN</name>
<feature type="active site" description="O-(5'-phospho-DNA)-serine intermediate" evidence="4">
    <location>
        <position position="19"/>
    </location>
</feature>
<keyword evidence="1" id="KW-0229">DNA integration</keyword>
<dbReference type="PROSITE" id="PS51737">
    <property type="entry name" value="RECOMBINASE_DNA_BIND"/>
    <property type="match status" value="1"/>
</dbReference>
<evidence type="ECO:0000313" key="7">
    <source>
        <dbReference type="EMBL" id="GAA3965342.1"/>
    </source>
</evidence>
<evidence type="ECO:0000313" key="8">
    <source>
        <dbReference type="Proteomes" id="UP001418444"/>
    </source>
</evidence>
<dbReference type="Proteomes" id="UP001418444">
    <property type="component" value="Unassembled WGS sequence"/>
</dbReference>
<keyword evidence="2" id="KW-0238">DNA-binding</keyword>
<feature type="domain" description="Recombinase" evidence="6">
    <location>
        <begin position="173"/>
        <end position="292"/>
    </location>
</feature>
<sequence length="585" mass="65483">MNDSTTTGPQVAVSYLRVSTTRQMDTGADVDAEGNSIATQREANNAKAARMGAIIEKEFVEPGASAQTIDKRPVFKQLLAYLGEHPDVSLVIIYMRSRAFRNLGDAVITKRRLEAMGVKLVSAKEDFGEGIMADAMEAVTDIINEVQVRMSGEDIKVKMRHKAQMGGTNGRAPIGYRNVRIEHNGRQVNGIAVDEERAPLIKQAFEMYATGDYSIDRLQEAMADLGLRARPQGRGGAKELSRSHLHRMLSDPYYIGIVRYKGETFPGRHQPIISADLFERVQKVIEDRSARGQRDRVHYHYLKGLLYCERCRAEGRTSRLVYTEAKGNGGNYAYYLCLARQRGECDLPHLPVADIEWHVLNHYAKLGLQSKFLDYIREAIDRAMADAQAHVRGLHVTYRKKLDKLAQQEERLLDLAADGDLAPDKIRVRLRKIQTERTRAQQGLDDTGEQLELGARNLQQYLDLLDDPQSLYVRAPEDGRRDLNTASFNKLWLDDAGVVTDELTPAISELHEAARTFTHHNSASEADCATDNQQGSDEGETQKLPGDSREFGLNHRLRLADMFRVGSSKNVLVPPVGLEPTLGGF</sequence>
<protein>
    <recommendedName>
        <fullName evidence="6">Recombinase domain-containing protein</fullName>
    </recommendedName>
</protein>
<proteinExistence type="predicted"/>
<evidence type="ECO:0000256" key="1">
    <source>
        <dbReference type="ARBA" id="ARBA00022908"/>
    </source>
</evidence>
<dbReference type="InterPro" id="IPR050639">
    <property type="entry name" value="SSR_resolvase"/>
</dbReference>
<evidence type="ECO:0000256" key="3">
    <source>
        <dbReference type="ARBA" id="ARBA00023172"/>
    </source>
</evidence>
<dbReference type="InterPro" id="IPR036162">
    <property type="entry name" value="Resolvase-like_N_sf"/>
</dbReference>
<dbReference type="InterPro" id="IPR006119">
    <property type="entry name" value="Resolv_N"/>
</dbReference>
<dbReference type="EMBL" id="BAAAZW010000008">
    <property type="protein sequence ID" value="GAA3965342.1"/>
    <property type="molecule type" value="Genomic_DNA"/>
</dbReference>
<evidence type="ECO:0000259" key="6">
    <source>
        <dbReference type="PROSITE" id="PS51737"/>
    </source>
</evidence>
<feature type="region of interest" description="Disordered" evidence="5">
    <location>
        <begin position="521"/>
        <end position="549"/>
    </location>
</feature>
<dbReference type="PANTHER" id="PTHR30461:SF2">
    <property type="entry name" value="SERINE RECOMBINASE PINE-RELATED"/>
    <property type="match status" value="1"/>
</dbReference>
<evidence type="ECO:0000256" key="4">
    <source>
        <dbReference type="PROSITE-ProRule" id="PRU10137"/>
    </source>
</evidence>
<dbReference type="Pfam" id="PF00239">
    <property type="entry name" value="Resolvase"/>
    <property type="match status" value="1"/>
</dbReference>
<organism evidence="7 8">
    <name type="scientific">Gordonia caeni</name>
    <dbReference type="NCBI Taxonomy" id="1007097"/>
    <lineage>
        <taxon>Bacteria</taxon>
        <taxon>Bacillati</taxon>
        <taxon>Actinomycetota</taxon>
        <taxon>Actinomycetes</taxon>
        <taxon>Mycobacteriales</taxon>
        <taxon>Gordoniaceae</taxon>
        <taxon>Gordonia</taxon>
    </lineage>
</organism>
<dbReference type="CDD" id="cd00338">
    <property type="entry name" value="Ser_Recombinase"/>
    <property type="match status" value="1"/>
</dbReference>
<dbReference type="InterPro" id="IPR011109">
    <property type="entry name" value="DNA_bind_recombinase_dom"/>
</dbReference>
<feature type="compositionally biased region" description="Polar residues" evidence="5">
    <location>
        <begin position="521"/>
        <end position="536"/>
    </location>
</feature>
<dbReference type="Gene3D" id="3.40.50.1390">
    <property type="entry name" value="Resolvase, N-terminal catalytic domain"/>
    <property type="match status" value="1"/>
</dbReference>
<reference evidence="8" key="1">
    <citation type="journal article" date="2019" name="Int. J. Syst. Evol. Microbiol.">
        <title>The Global Catalogue of Microorganisms (GCM) 10K type strain sequencing project: providing services to taxonomists for standard genome sequencing and annotation.</title>
        <authorList>
            <consortium name="The Broad Institute Genomics Platform"/>
            <consortium name="The Broad Institute Genome Sequencing Center for Infectious Disease"/>
            <person name="Wu L."/>
            <person name="Ma J."/>
        </authorList>
    </citation>
    <scope>NUCLEOTIDE SEQUENCE [LARGE SCALE GENOMIC DNA]</scope>
    <source>
        <strain evidence="8">JCM 16923</strain>
    </source>
</reference>
<accession>A0ABP7PGT7</accession>
<dbReference type="PROSITE" id="PS00397">
    <property type="entry name" value="RECOMBINASES_1"/>
    <property type="match status" value="1"/>
</dbReference>
<comment type="caution">
    <text evidence="7">The sequence shown here is derived from an EMBL/GenBank/DDBJ whole genome shotgun (WGS) entry which is preliminary data.</text>
</comment>
<dbReference type="PANTHER" id="PTHR30461">
    <property type="entry name" value="DNA-INVERTASE FROM LAMBDOID PROPHAGE"/>
    <property type="match status" value="1"/>
</dbReference>
<dbReference type="InterPro" id="IPR006118">
    <property type="entry name" value="Recombinase_CS"/>
</dbReference>
<keyword evidence="3" id="KW-0233">DNA recombination</keyword>
<dbReference type="Pfam" id="PF07508">
    <property type="entry name" value="Recombinase"/>
    <property type="match status" value="1"/>
</dbReference>
<evidence type="ECO:0000256" key="5">
    <source>
        <dbReference type="SAM" id="MobiDB-lite"/>
    </source>
</evidence>
<dbReference type="SMART" id="SM00857">
    <property type="entry name" value="Resolvase"/>
    <property type="match status" value="1"/>
</dbReference>